<dbReference type="STRING" id="526218.Sterm_0858"/>
<dbReference type="Gene3D" id="3.90.1690.10">
    <property type="entry name" value="phage-related protein like domain"/>
    <property type="match status" value="1"/>
</dbReference>
<protein>
    <recommendedName>
        <fullName evidence="3">Phage major capsid protein E</fullName>
    </recommendedName>
</protein>
<evidence type="ECO:0000313" key="2">
    <source>
        <dbReference type="Proteomes" id="UP000000845"/>
    </source>
</evidence>
<sequence length="350" mass="40294">MKLQEMFKAEKITNYNKTLGKPMFLHEFFMEVRYTDNFKISTKVNGKNEGIAINPSNFDADPILREFKEVATYDEDKIYFKEAHKLNEENRKRLFELLKMESNKALEIFVKQRFKEMAGEDGWLDSVRIRAEIMFIQLITSGKNAIKEKAVEKEIDYLHPADNKIALTGGELWTAPTTATPISDLLRWKKFNKANTEYAIMNRKTFEDMIKTDEVKNYMKEEFKITLASDEEFITAVQRKTGLQIIIYEYEAKAKETEAKKVIFPDSVVALLPRKLGYISYGPTISGIDTELGLEVEDNMSVIPKTYATLTVTFEKSGQASKIRQMIFEIESTMAPDEPDMSNLIIAKTA</sequence>
<dbReference type="RefSeq" id="WP_012860326.1">
    <property type="nucleotide sequence ID" value="NC_013517.1"/>
</dbReference>
<organism evidence="1 2">
    <name type="scientific">Sebaldella termitidis (strain ATCC 33386 / NCTC 11300)</name>
    <dbReference type="NCBI Taxonomy" id="526218"/>
    <lineage>
        <taxon>Bacteria</taxon>
        <taxon>Fusobacteriati</taxon>
        <taxon>Fusobacteriota</taxon>
        <taxon>Fusobacteriia</taxon>
        <taxon>Fusobacteriales</taxon>
        <taxon>Leptotrichiaceae</taxon>
        <taxon>Sebaldella</taxon>
    </lineage>
</organism>
<dbReference type="HOGENOM" id="CLU_792006_0_0_0"/>
<dbReference type="AlphaFoldDB" id="D1AR42"/>
<dbReference type="KEGG" id="str:Sterm_0858"/>
<reference evidence="2" key="1">
    <citation type="submission" date="2009-09" db="EMBL/GenBank/DDBJ databases">
        <title>The complete chromosome of Sebaldella termitidis ATCC 33386.</title>
        <authorList>
            <consortium name="US DOE Joint Genome Institute (JGI-PGF)"/>
            <person name="Lucas S."/>
            <person name="Copeland A."/>
            <person name="Lapidus A."/>
            <person name="Glavina del Rio T."/>
            <person name="Dalin E."/>
            <person name="Tice H."/>
            <person name="Bruce D."/>
            <person name="Goodwin L."/>
            <person name="Pitluck S."/>
            <person name="Kyrpides N."/>
            <person name="Mavromatis K."/>
            <person name="Ivanova N."/>
            <person name="Mikhailova N."/>
            <person name="Sims D."/>
            <person name="Meincke L."/>
            <person name="Brettin T."/>
            <person name="Detter J.C."/>
            <person name="Han C."/>
            <person name="Larimer F."/>
            <person name="Land M."/>
            <person name="Hauser L."/>
            <person name="Markowitz V."/>
            <person name="Cheng J.F."/>
            <person name="Hugenholtz P."/>
            <person name="Woyke T."/>
            <person name="Wu D."/>
            <person name="Eisen J.A."/>
        </authorList>
    </citation>
    <scope>NUCLEOTIDE SEQUENCE [LARGE SCALE GENOMIC DNA]</scope>
    <source>
        <strain evidence="2">ATCC 33386 / NCTC 11300</strain>
    </source>
</reference>
<dbReference type="InterPro" id="IPR053738">
    <property type="entry name" value="Lambda_capsid_assembly"/>
</dbReference>
<accession>D1AR42</accession>
<dbReference type="eggNOG" id="ENOG5030JEW">
    <property type="taxonomic scope" value="Bacteria"/>
</dbReference>
<name>D1AR42_SEBTE</name>
<dbReference type="Proteomes" id="UP000000845">
    <property type="component" value="Chromosome"/>
</dbReference>
<dbReference type="InterPro" id="IPR005564">
    <property type="entry name" value="Major_capsid_GpE"/>
</dbReference>
<gene>
    <name evidence="1" type="ordered locus">Sterm_0858</name>
</gene>
<keyword evidence="2" id="KW-1185">Reference proteome</keyword>
<reference evidence="1 2" key="2">
    <citation type="journal article" date="2010" name="Stand. Genomic Sci.">
        <title>Complete genome sequence of Sebaldella termitidis type strain (NCTC 11300).</title>
        <authorList>
            <person name="Harmon-Smith M."/>
            <person name="Celia L."/>
            <person name="Chertkov O."/>
            <person name="Lapidus A."/>
            <person name="Copeland A."/>
            <person name="Glavina Del Rio T."/>
            <person name="Nolan M."/>
            <person name="Lucas S."/>
            <person name="Tice H."/>
            <person name="Cheng J.F."/>
            <person name="Han C."/>
            <person name="Detter J.C."/>
            <person name="Bruce D."/>
            <person name="Goodwin L."/>
            <person name="Pitluck S."/>
            <person name="Pati A."/>
            <person name="Liolios K."/>
            <person name="Ivanova N."/>
            <person name="Mavromatis K."/>
            <person name="Mikhailova N."/>
            <person name="Chen A."/>
            <person name="Palaniappan K."/>
            <person name="Land M."/>
            <person name="Hauser L."/>
            <person name="Chang Y.J."/>
            <person name="Jeffries C.D."/>
            <person name="Brettin T."/>
            <person name="Goker M."/>
            <person name="Beck B."/>
            <person name="Bristow J."/>
            <person name="Eisen J.A."/>
            <person name="Markowitz V."/>
            <person name="Hugenholtz P."/>
            <person name="Kyrpides N.C."/>
            <person name="Klenk H.P."/>
            <person name="Chen F."/>
        </authorList>
    </citation>
    <scope>NUCLEOTIDE SEQUENCE [LARGE SCALE GENOMIC DNA]</scope>
    <source>
        <strain evidence="2">ATCC 33386 / NCTC 11300</strain>
    </source>
</reference>
<dbReference type="Pfam" id="PF03864">
    <property type="entry name" value="Phage_cap_E"/>
    <property type="match status" value="1"/>
</dbReference>
<dbReference type="EMBL" id="CP001739">
    <property type="protein sequence ID" value="ACZ07730.1"/>
    <property type="molecule type" value="Genomic_DNA"/>
</dbReference>
<proteinExistence type="predicted"/>
<evidence type="ECO:0008006" key="3">
    <source>
        <dbReference type="Google" id="ProtNLM"/>
    </source>
</evidence>
<evidence type="ECO:0000313" key="1">
    <source>
        <dbReference type="EMBL" id="ACZ07730.1"/>
    </source>
</evidence>